<dbReference type="PANTHER" id="PTHR36166">
    <property type="entry name" value="CHROMOSOME 9, WHOLE GENOME SHOTGUN SEQUENCE"/>
    <property type="match status" value="1"/>
</dbReference>
<dbReference type="Gene3D" id="3.30.530.20">
    <property type="match status" value="1"/>
</dbReference>
<comment type="caution">
    <text evidence="1">The sequence shown here is derived from an EMBL/GenBank/DDBJ whole genome shotgun (WGS) entry which is preliminary data.</text>
</comment>
<dbReference type="CDD" id="cd07822">
    <property type="entry name" value="SRPBCC_4"/>
    <property type="match status" value="1"/>
</dbReference>
<sequence>MGRLFVNTEVEINAPPSKVREILLDFKTYNDWNTLIRDPKIEKSSSNSQDPFKLIKGDVLKFFFIPLNGTGYPVVETNTEQEFSWLGVGGHRLIFSGLHFFKFKSIDDGKKTILVHGEDFTGLLVGPFKWFKGGEKEVEKGYTQLSNVIKQRAETSNL</sequence>
<dbReference type="OrthoDB" id="509124at2759"/>
<reference evidence="1" key="1">
    <citation type="journal article" date="2021" name="Open Biol.">
        <title>Shared evolutionary footprints suggest mitochondrial oxidative damage underlies multiple complex I losses in fungi.</title>
        <authorList>
            <person name="Schikora-Tamarit M.A."/>
            <person name="Marcet-Houben M."/>
            <person name="Nosek J."/>
            <person name="Gabaldon T."/>
        </authorList>
    </citation>
    <scope>NUCLEOTIDE SEQUENCE</scope>
    <source>
        <strain evidence="1">CBS6341</strain>
    </source>
</reference>
<accession>A0A9P8T349</accession>
<keyword evidence="2" id="KW-1185">Reference proteome</keyword>
<evidence type="ECO:0008006" key="3">
    <source>
        <dbReference type="Google" id="ProtNLM"/>
    </source>
</evidence>
<dbReference type="EMBL" id="JAEUBF010001473">
    <property type="protein sequence ID" value="KAH3664336.1"/>
    <property type="molecule type" value="Genomic_DNA"/>
</dbReference>
<evidence type="ECO:0000313" key="2">
    <source>
        <dbReference type="Proteomes" id="UP000769528"/>
    </source>
</evidence>
<dbReference type="InterPro" id="IPR023393">
    <property type="entry name" value="START-like_dom_sf"/>
</dbReference>
<protein>
    <recommendedName>
        <fullName evidence="3">Polyketide cyclase/dehydrase</fullName>
    </recommendedName>
</protein>
<dbReference type="PANTHER" id="PTHR36166:SF1">
    <property type="entry name" value="SRPBCC DOMAIN-CONTAINING PROTEIN"/>
    <property type="match status" value="1"/>
</dbReference>
<dbReference type="Proteomes" id="UP000769528">
    <property type="component" value="Unassembled WGS sequence"/>
</dbReference>
<reference evidence="1" key="2">
    <citation type="submission" date="2021-01" db="EMBL/GenBank/DDBJ databases">
        <authorList>
            <person name="Schikora-Tamarit M.A."/>
        </authorList>
    </citation>
    <scope>NUCLEOTIDE SEQUENCE</scope>
    <source>
        <strain evidence="1">CBS6341</strain>
    </source>
</reference>
<proteinExistence type="predicted"/>
<name>A0A9P8T349_9ASCO</name>
<dbReference type="AlphaFoldDB" id="A0A9P8T349"/>
<evidence type="ECO:0000313" key="1">
    <source>
        <dbReference type="EMBL" id="KAH3664336.1"/>
    </source>
</evidence>
<gene>
    <name evidence="1" type="ORF">WICMUC_005721</name>
</gene>
<dbReference type="SUPFAM" id="SSF55961">
    <property type="entry name" value="Bet v1-like"/>
    <property type="match status" value="1"/>
</dbReference>
<organism evidence="1 2">
    <name type="scientific">Wickerhamomyces mucosus</name>
    <dbReference type="NCBI Taxonomy" id="1378264"/>
    <lineage>
        <taxon>Eukaryota</taxon>
        <taxon>Fungi</taxon>
        <taxon>Dikarya</taxon>
        <taxon>Ascomycota</taxon>
        <taxon>Saccharomycotina</taxon>
        <taxon>Saccharomycetes</taxon>
        <taxon>Phaffomycetales</taxon>
        <taxon>Wickerhamomycetaceae</taxon>
        <taxon>Wickerhamomyces</taxon>
    </lineage>
</organism>